<proteinExistence type="predicted"/>
<dbReference type="InterPro" id="IPR038602">
    <property type="entry name" value="Mite_allergen_7_sf"/>
</dbReference>
<evidence type="ECO:0000313" key="1">
    <source>
        <dbReference type="EMBL" id="KAF6201561.1"/>
    </source>
</evidence>
<organism evidence="1 2">
    <name type="scientific">Apolygus lucorum</name>
    <name type="common">Small green plant bug</name>
    <name type="synonym">Lygocoris lucorum</name>
    <dbReference type="NCBI Taxonomy" id="248454"/>
    <lineage>
        <taxon>Eukaryota</taxon>
        <taxon>Metazoa</taxon>
        <taxon>Ecdysozoa</taxon>
        <taxon>Arthropoda</taxon>
        <taxon>Hexapoda</taxon>
        <taxon>Insecta</taxon>
        <taxon>Pterygota</taxon>
        <taxon>Neoptera</taxon>
        <taxon>Paraneoptera</taxon>
        <taxon>Hemiptera</taxon>
        <taxon>Heteroptera</taxon>
        <taxon>Panheteroptera</taxon>
        <taxon>Cimicomorpha</taxon>
        <taxon>Miridae</taxon>
        <taxon>Mirini</taxon>
        <taxon>Apolygus</taxon>
    </lineage>
</organism>
<name>A0A6A4IVQ6_APOLU</name>
<comment type="caution">
    <text evidence="1">The sequence shown here is derived from an EMBL/GenBank/DDBJ whole genome shotgun (WGS) entry which is preliminary data.</text>
</comment>
<dbReference type="Gene3D" id="3.15.10.50">
    <property type="match status" value="1"/>
</dbReference>
<sequence>MKCGPCFLIFILSRVLDSGAFLSRLNARGTTNGFDSVLSNIQRLKEKTASISQAIEQTAPAGLIGNLASSVIGVSTNTTAKIIMTTTNKIDSVARDSLNWVRNFTNAYADKGADIILDKFEKYAAKHNLDHMHLPDIETKIAGITVTASGGYFNSFTSLYKTKSINVTVTDGGILINIPLSLATLNTGYENFKAKMFFLSMSAGLSMQIKTNAINVILRLRAINPCALNVDRVEVSTLEGLSISYKTDCKTCSTIISKISSGFANFMKQTLKEQIQEGIDKGVQKIIKEDSFVCAHFVKSAI</sequence>
<reference evidence="1" key="1">
    <citation type="journal article" date="2021" name="Mol. Ecol. Resour.">
        <title>Apolygus lucorum genome provides insights into omnivorousness and mesophyll feeding.</title>
        <authorList>
            <person name="Liu Y."/>
            <person name="Liu H."/>
            <person name="Wang H."/>
            <person name="Huang T."/>
            <person name="Liu B."/>
            <person name="Yang B."/>
            <person name="Yin L."/>
            <person name="Li B."/>
            <person name="Zhang Y."/>
            <person name="Zhang S."/>
            <person name="Jiang F."/>
            <person name="Zhang X."/>
            <person name="Ren Y."/>
            <person name="Wang B."/>
            <person name="Wang S."/>
            <person name="Lu Y."/>
            <person name="Wu K."/>
            <person name="Fan W."/>
            <person name="Wang G."/>
        </authorList>
    </citation>
    <scope>NUCLEOTIDE SEQUENCE</scope>
    <source>
        <strain evidence="1">12Hb</strain>
    </source>
</reference>
<dbReference type="OrthoDB" id="6613265at2759"/>
<protein>
    <recommendedName>
        <fullName evidence="3">Lipid-binding serum glycoprotein N-terminal domain-containing protein</fullName>
    </recommendedName>
</protein>
<dbReference type="EMBL" id="WIXP02000012">
    <property type="protein sequence ID" value="KAF6201561.1"/>
    <property type="molecule type" value="Genomic_DNA"/>
</dbReference>
<dbReference type="AlphaFoldDB" id="A0A6A4IVQ6"/>
<evidence type="ECO:0008006" key="3">
    <source>
        <dbReference type="Google" id="ProtNLM"/>
    </source>
</evidence>
<keyword evidence="2" id="KW-1185">Reference proteome</keyword>
<evidence type="ECO:0000313" key="2">
    <source>
        <dbReference type="Proteomes" id="UP000466442"/>
    </source>
</evidence>
<accession>A0A6A4IVQ6</accession>
<dbReference type="Proteomes" id="UP000466442">
    <property type="component" value="Linkage Group LG12"/>
</dbReference>
<gene>
    <name evidence="1" type="ORF">GE061_003952</name>
</gene>